<dbReference type="Proteomes" id="UP000266673">
    <property type="component" value="Unassembled WGS sequence"/>
</dbReference>
<reference evidence="10 11" key="1">
    <citation type="submission" date="2018-06" db="EMBL/GenBank/DDBJ databases">
        <title>Comparative genomics reveals the genomic features of Rhizophagus irregularis, R. cerebriforme, R. diaphanum and Gigaspora rosea, and their symbiotic lifestyle signature.</title>
        <authorList>
            <person name="Morin E."/>
            <person name="San Clemente H."/>
            <person name="Chen E.C.H."/>
            <person name="De La Providencia I."/>
            <person name="Hainaut M."/>
            <person name="Kuo A."/>
            <person name="Kohler A."/>
            <person name="Murat C."/>
            <person name="Tang N."/>
            <person name="Roy S."/>
            <person name="Loubradou J."/>
            <person name="Henrissat B."/>
            <person name="Grigoriev I.V."/>
            <person name="Corradi N."/>
            <person name="Roux C."/>
            <person name="Martin F.M."/>
        </authorList>
    </citation>
    <scope>NUCLEOTIDE SEQUENCE [LARGE SCALE GENOMIC DNA]</scope>
    <source>
        <strain evidence="10 11">DAOM 194757</strain>
    </source>
</reference>
<evidence type="ECO:0000313" key="10">
    <source>
        <dbReference type="EMBL" id="RIB01034.1"/>
    </source>
</evidence>
<keyword evidence="6 8" id="KW-0732">Signal</keyword>
<keyword evidence="7" id="KW-0445">Lipid transport</keyword>
<proteinExistence type="inferred from homology"/>
<feature type="domain" description="MD-2-related lipid-recognition" evidence="9">
    <location>
        <begin position="34"/>
        <end position="149"/>
    </location>
</feature>
<keyword evidence="11" id="KW-1185">Reference proteome</keyword>
<evidence type="ECO:0000256" key="3">
    <source>
        <dbReference type="ARBA" id="ARBA00011245"/>
    </source>
</evidence>
<dbReference type="PANTHER" id="PTHR11306:SF0">
    <property type="entry name" value="PHOSPHATIDYLGLYCEROL_PHOSPHATIDYLINOSITOL TRANSFER PROTEIN"/>
    <property type="match status" value="1"/>
</dbReference>
<name>A0A397TTC6_9GLOM</name>
<dbReference type="InterPro" id="IPR039670">
    <property type="entry name" value="NPC2-like"/>
</dbReference>
<comment type="caution">
    <text evidence="10">The sequence shown here is derived from an EMBL/GenBank/DDBJ whole genome shotgun (WGS) entry which is preliminary data.</text>
</comment>
<dbReference type="AlphaFoldDB" id="A0A397TTC6"/>
<feature type="chain" id="PRO_5017227297" description="Phosphatidylglycerol/phosphatidylinositol transfer protein" evidence="8">
    <location>
        <begin position="25"/>
        <end position="154"/>
    </location>
</feature>
<protein>
    <recommendedName>
        <fullName evidence="4">Phosphatidylglycerol/phosphatidylinositol transfer protein</fullName>
    </recommendedName>
</protein>
<evidence type="ECO:0000256" key="2">
    <source>
        <dbReference type="ARBA" id="ARBA00006370"/>
    </source>
</evidence>
<dbReference type="PANTHER" id="PTHR11306">
    <property type="entry name" value="NIEMANN PICK TYPE C2 PROTEIN NPC2-RELATED"/>
    <property type="match status" value="1"/>
</dbReference>
<comment type="function">
    <text evidence="1">Catalyzes the intermembrane transfer of phosphatidylglycerol and phosphatidylinositol.</text>
</comment>
<dbReference type="OrthoDB" id="2363812at2759"/>
<dbReference type="SMART" id="SM00737">
    <property type="entry name" value="ML"/>
    <property type="match status" value="1"/>
</dbReference>
<evidence type="ECO:0000256" key="7">
    <source>
        <dbReference type="ARBA" id="ARBA00023055"/>
    </source>
</evidence>
<dbReference type="InterPro" id="IPR003172">
    <property type="entry name" value="ML_dom"/>
</dbReference>
<feature type="signal peptide" evidence="8">
    <location>
        <begin position="1"/>
        <end position="24"/>
    </location>
</feature>
<dbReference type="Pfam" id="PF02221">
    <property type="entry name" value="E1_DerP2_DerF2"/>
    <property type="match status" value="1"/>
</dbReference>
<gene>
    <name evidence="10" type="ORF">C2G38_2128556</name>
</gene>
<evidence type="ECO:0000313" key="11">
    <source>
        <dbReference type="Proteomes" id="UP000266673"/>
    </source>
</evidence>
<evidence type="ECO:0000259" key="9">
    <source>
        <dbReference type="SMART" id="SM00737"/>
    </source>
</evidence>
<accession>A0A397TTC6</accession>
<dbReference type="GO" id="GO:0032934">
    <property type="term" value="F:sterol binding"/>
    <property type="evidence" value="ECO:0007669"/>
    <property type="project" value="InterPro"/>
</dbReference>
<comment type="subunit">
    <text evidence="3">Monomer.</text>
</comment>
<comment type="similarity">
    <text evidence="2">Belongs to the NPC2 family.</text>
</comment>
<evidence type="ECO:0000256" key="5">
    <source>
        <dbReference type="ARBA" id="ARBA00022448"/>
    </source>
</evidence>
<evidence type="ECO:0000256" key="8">
    <source>
        <dbReference type="SAM" id="SignalP"/>
    </source>
</evidence>
<sequence length="154" mass="16581">MFALSSKFFILLFFIILLVTNGNSFLIPFRKRDLTQCPGSYHITDLKFSPNPIPLYLSSFTATVSGTTDQEITGGSIVAEVYGYNNTYEICQGQVKCPIAAGPFSFSGNVNVPQEISSSCLALKITDVKAQVRAYDSSGNVLGCIQGSVPISCS</sequence>
<dbReference type="GO" id="GO:0015918">
    <property type="term" value="P:sterol transport"/>
    <property type="evidence" value="ECO:0007669"/>
    <property type="project" value="InterPro"/>
</dbReference>
<dbReference type="SUPFAM" id="SSF81296">
    <property type="entry name" value="E set domains"/>
    <property type="match status" value="1"/>
</dbReference>
<dbReference type="InterPro" id="IPR014756">
    <property type="entry name" value="Ig_E-set"/>
</dbReference>
<dbReference type="EMBL" id="QKWP01003374">
    <property type="protein sequence ID" value="RIB01034.1"/>
    <property type="molecule type" value="Genomic_DNA"/>
</dbReference>
<evidence type="ECO:0000256" key="4">
    <source>
        <dbReference type="ARBA" id="ARBA00016056"/>
    </source>
</evidence>
<evidence type="ECO:0000256" key="1">
    <source>
        <dbReference type="ARBA" id="ARBA00002053"/>
    </source>
</evidence>
<evidence type="ECO:0000256" key="6">
    <source>
        <dbReference type="ARBA" id="ARBA00022729"/>
    </source>
</evidence>
<organism evidence="10 11">
    <name type="scientific">Gigaspora rosea</name>
    <dbReference type="NCBI Taxonomy" id="44941"/>
    <lineage>
        <taxon>Eukaryota</taxon>
        <taxon>Fungi</taxon>
        <taxon>Fungi incertae sedis</taxon>
        <taxon>Mucoromycota</taxon>
        <taxon>Glomeromycotina</taxon>
        <taxon>Glomeromycetes</taxon>
        <taxon>Diversisporales</taxon>
        <taxon>Gigasporaceae</taxon>
        <taxon>Gigaspora</taxon>
    </lineage>
</organism>
<keyword evidence="5" id="KW-0813">Transport</keyword>